<dbReference type="EMBL" id="BGPR01008972">
    <property type="protein sequence ID" value="GBN37178.1"/>
    <property type="molecule type" value="Genomic_DNA"/>
</dbReference>
<proteinExistence type="predicted"/>
<comment type="caution">
    <text evidence="1">The sequence shown here is derived from an EMBL/GenBank/DDBJ whole genome shotgun (WGS) entry which is preliminary data.</text>
</comment>
<organism evidence="1 2">
    <name type="scientific">Araneus ventricosus</name>
    <name type="common">Orbweaver spider</name>
    <name type="synonym">Epeira ventricosa</name>
    <dbReference type="NCBI Taxonomy" id="182803"/>
    <lineage>
        <taxon>Eukaryota</taxon>
        <taxon>Metazoa</taxon>
        <taxon>Ecdysozoa</taxon>
        <taxon>Arthropoda</taxon>
        <taxon>Chelicerata</taxon>
        <taxon>Arachnida</taxon>
        <taxon>Araneae</taxon>
        <taxon>Araneomorphae</taxon>
        <taxon>Entelegynae</taxon>
        <taxon>Araneoidea</taxon>
        <taxon>Araneidae</taxon>
        <taxon>Araneus</taxon>
    </lineage>
</organism>
<evidence type="ECO:0000313" key="2">
    <source>
        <dbReference type="Proteomes" id="UP000499080"/>
    </source>
</evidence>
<dbReference type="Proteomes" id="UP000499080">
    <property type="component" value="Unassembled WGS sequence"/>
</dbReference>
<dbReference type="AlphaFoldDB" id="A0A4Y2NCL2"/>
<keyword evidence="2" id="KW-1185">Reference proteome</keyword>
<gene>
    <name evidence="1" type="ORF">AVEN_100396_1</name>
</gene>
<name>A0A4Y2NCL2_ARAVE</name>
<sequence length="100" mass="11954">MLRRRPKFFESNTWFPIGKKKFRYKKIYRLMKHRFRYDTGSGIIPDPVSYRNRYHTGSSIIPEPVSYRIQYHTGSSIIPEPVFHKPVSYRIQYHTGTGVS</sequence>
<protein>
    <submittedName>
        <fullName evidence="1">Uncharacterized protein</fullName>
    </submittedName>
</protein>
<evidence type="ECO:0000313" key="1">
    <source>
        <dbReference type="EMBL" id="GBN37178.1"/>
    </source>
</evidence>
<reference evidence="1 2" key="1">
    <citation type="journal article" date="2019" name="Sci. Rep.">
        <title>Orb-weaving spider Araneus ventricosus genome elucidates the spidroin gene catalogue.</title>
        <authorList>
            <person name="Kono N."/>
            <person name="Nakamura H."/>
            <person name="Ohtoshi R."/>
            <person name="Moran D.A.P."/>
            <person name="Shinohara A."/>
            <person name="Yoshida Y."/>
            <person name="Fujiwara M."/>
            <person name="Mori M."/>
            <person name="Tomita M."/>
            <person name="Arakawa K."/>
        </authorList>
    </citation>
    <scope>NUCLEOTIDE SEQUENCE [LARGE SCALE GENOMIC DNA]</scope>
</reference>
<accession>A0A4Y2NCL2</accession>